<proteinExistence type="predicted"/>
<dbReference type="EMBL" id="KN823037">
    <property type="protein sequence ID" value="KIO25698.1"/>
    <property type="molecule type" value="Genomic_DNA"/>
</dbReference>
<reference evidence="2" key="2">
    <citation type="submission" date="2015-01" db="EMBL/GenBank/DDBJ databases">
        <title>Evolutionary Origins and Diversification of the Mycorrhizal Mutualists.</title>
        <authorList>
            <consortium name="DOE Joint Genome Institute"/>
            <consortium name="Mycorrhizal Genomics Consortium"/>
            <person name="Kohler A."/>
            <person name="Kuo A."/>
            <person name="Nagy L.G."/>
            <person name="Floudas D."/>
            <person name="Copeland A."/>
            <person name="Barry K.W."/>
            <person name="Cichocki N."/>
            <person name="Veneault-Fourrey C."/>
            <person name="LaButti K."/>
            <person name="Lindquist E.A."/>
            <person name="Lipzen A."/>
            <person name="Lundell T."/>
            <person name="Morin E."/>
            <person name="Murat C."/>
            <person name="Riley R."/>
            <person name="Ohm R."/>
            <person name="Sun H."/>
            <person name="Tunlid A."/>
            <person name="Henrissat B."/>
            <person name="Grigoriev I.V."/>
            <person name="Hibbett D.S."/>
            <person name="Martin F."/>
        </authorList>
    </citation>
    <scope>NUCLEOTIDE SEQUENCE [LARGE SCALE GENOMIC DNA]</scope>
    <source>
        <strain evidence="2">MUT 4182</strain>
    </source>
</reference>
<dbReference type="Proteomes" id="UP000054248">
    <property type="component" value="Unassembled WGS sequence"/>
</dbReference>
<name>A0A0C3KW62_9AGAM</name>
<reference evidence="1 2" key="1">
    <citation type="submission" date="2014-04" db="EMBL/GenBank/DDBJ databases">
        <authorList>
            <consortium name="DOE Joint Genome Institute"/>
            <person name="Kuo A."/>
            <person name="Girlanda M."/>
            <person name="Perotto S."/>
            <person name="Kohler A."/>
            <person name="Nagy L.G."/>
            <person name="Floudas D."/>
            <person name="Copeland A."/>
            <person name="Barry K.W."/>
            <person name="Cichocki N."/>
            <person name="Veneault-Fourrey C."/>
            <person name="LaButti K."/>
            <person name="Lindquist E.A."/>
            <person name="Lipzen A."/>
            <person name="Lundell T."/>
            <person name="Morin E."/>
            <person name="Murat C."/>
            <person name="Sun H."/>
            <person name="Tunlid A."/>
            <person name="Henrissat B."/>
            <person name="Grigoriev I.V."/>
            <person name="Hibbett D.S."/>
            <person name="Martin F."/>
            <person name="Nordberg H.P."/>
            <person name="Cantor M.N."/>
            <person name="Hua S.X."/>
        </authorList>
    </citation>
    <scope>NUCLEOTIDE SEQUENCE [LARGE SCALE GENOMIC DNA]</scope>
    <source>
        <strain evidence="1 2">MUT 4182</strain>
    </source>
</reference>
<sequence>LQASPHFASQRSCLDPCTSGHMHHSTAFPYFRSRVQLHLRGAAGVMNPKTSEEGL</sequence>
<evidence type="ECO:0000313" key="2">
    <source>
        <dbReference type="Proteomes" id="UP000054248"/>
    </source>
</evidence>
<organism evidence="1 2">
    <name type="scientific">Tulasnella calospora MUT 4182</name>
    <dbReference type="NCBI Taxonomy" id="1051891"/>
    <lineage>
        <taxon>Eukaryota</taxon>
        <taxon>Fungi</taxon>
        <taxon>Dikarya</taxon>
        <taxon>Basidiomycota</taxon>
        <taxon>Agaricomycotina</taxon>
        <taxon>Agaricomycetes</taxon>
        <taxon>Cantharellales</taxon>
        <taxon>Tulasnellaceae</taxon>
        <taxon>Tulasnella</taxon>
    </lineage>
</organism>
<keyword evidence="2" id="KW-1185">Reference proteome</keyword>
<accession>A0A0C3KW62</accession>
<dbReference type="AlphaFoldDB" id="A0A0C3KW62"/>
<protein>
    <submittedName>
        <fullName evidence="1">Uncharacterized protein</fullName>
    </submittedName>
</protein>
<dbReference type="HOGENOM" id="CLU_3034116_0_0_1"/>
<feature type="non-terminal residue" evidence="1">
    <location>
        <position position="1"/>
    </location>
</feature>
<evidence type="ECO:0000313" key="1">
    <source>
        <dbReference type="EMBL" id="KIO25698.1"/>
    </source>
</evidence>
<gene>
    <name evidence="1" type="ORF">M407DRAFT_243989</name>
</gene>